<gene>
    <name evidence="8" type="ORF">C667_20265</name>
</gene>
<dbReference type="GO" id="GO:0046872">
    <property type="term" value="F:metal ion binding"/>
    <property type="evidence" value="ECO:0007669"/>
    <property type="project" value="UniProtKB-KW"/>
</dbReference>
<dbReference type="RefSeq" id="WP_004378927.1">
    <property type="nucleotide sequence ID" value="NZ_AMXF01000262.1"/>
</dbReference>
<keyword evidence="4" id="KW-0677">Repeat</keyword>
<evidence type="ECO:0000256" key="4">
    <source>
        <dbReference type="ARBA" id="ARBA00022737"/>
    </source>
</evidence>
<evidence type="ECO:0000259" key="7">
    <source>
        <dbReference type="PROSITE" id="PS51379"/>
    </source>
</evidence>
<dbReference type="InterPro" id="IPR017900">
    <property type="entry name" value="4Fe4S_Fe_S_CS"/>
</dbReference>
<feature type="domain" description="4Fe-4S ferredoxin-type" evidence="7">
    <location>
        <begin position="107"/>
        <end position="138"/>
    </location>
</feature>
<dbReference type="GO" id="GO:0030313">
    <property type="term" value="C:cell envelope"/>
    <property type="evidence" value="ECO:0007669"/>
    <property type="project" value="UniProtKB-SubCell"/>
</dbReference>
<keyword evidence="5" id="KW-0408">Iron</keyword>
<evidence type="ECO:0000256" key="2">
    <source>
        <dbReference type="ARBA" id="ARBA00022485"/>
    </source>
</evidence>
<organism evidence="8 9">
    <name type="scientific">Thauera phenylacetica B4P</name>
    <dbReference type="NCBI Taxonomy" id="1234382"/>
    <lineage>
        <taxon>Bacteria</taxon>
        <taxon>Pseudomonadati</taxon>
        <taxon>Pseudomonadota</taxon>
        <taxon>Betaproteobacteria</taxon>
        <taxon>Rhodocyclales</taxon>
        <taxon>Zoogloeaceae</taxon>
        <taxon>Thauera</taxon>
    </lineage>
</organism>
<dbReference type="Pfam" id="PF13247">
    <property type="entry name" value="Fer4_11"/>
    <property type="match status" value="1"/>
</dbReference>
<name>N6ZLI0_9RHOO</name>
<reference evidence="8 9" key="1">
    <citation type="submission" date="2012-09" db="EMBL/GenBank/DDBJ databases">
        <title>Draft Genome Sequences of 6 Strains from Genus Thauera.</title>
        <authorList>
            <person name="Liu B."/>
            <person name="Shapleigh J.P."/>
            <person name="Frostegard A.H."/>
        </authorList>
    </citation>
    <scope>NUCLEOTIDE SEQUENCE [LARGE SCALE GENOMIC DNA]</scope>
    <source>
        <strain evidence="8 9">B4P</strain>
    </source>
</reference>
<evidence type="ECO:0000256" key="3">
    <source>
        <dbReference type="ARBA" id="ARBA00022723"/>
    </source>
</evidence>
<accession>N6ZLI0</accession>
<dbReference type="InterPro" id="IPR017896">
    <property type="entry name" value="4Fe4S_Fe-S-bd"/>
</dbReference>
<feature type="domain" description="4Fe-4S ferredoxin-type" evidence="7">
    <location>
        <begin position="40"/>
        <end position="70"/>
    </location>
</feature>
<dbReference type="EMBL" id="AMXF01000262">
    <property type="protein sequence ID" value="ENO95188.1"/>
    <property type="molecule type" value="Genomic_DNA"/>
</dbReference>
<dbReference type="PANTHER" id="PTHR43545">
    <property type="entry name" value="FORMATE DEHYDROGENASE, NITRATE-INDUCIBLE, IRON-SULFUR SUBUNIT"/>
    <property type="match status" value="1"/>
</dbReference>
<dbReference type="PROSITE" id="PS51257">
    <property type="entry name" value="PROKAR_LIPOPROTEIN"/>
    <property type="match status" value="1"/>
</dbReference>
<dbReference type="PROSITE" id="PS51379">
    <property type="entry name" value="4FE4S_FER_2"/>
    <property type="match status" value="3"/>
</dbReference>
<dbReference type="SUPFAM" id="SSF54862">
    <property type="entry name" value="4Fe-4S ferredoxins"/>
    <property type="match status" value="1"/>
</dbReference>
<evidence type="ECO:0000256" key="6">
    <source>
        <dbReference type="ARBA" id="ARBA00023014"/>
    </source>
</evidence>
<sequence length="336" mass="36056">MNGRREFLRRTLAGGAAVAGTAACPSAHARGNAEIPPEAIGLLFDSTLCIGCKACVAACKAANDLPLDYNSPVDALWDMPLDTTARTYNVIKAWQSGTGTQRNQQTDGYAFMKSSCLHCIDPSCVSACPVSAMTKDPATGIVQYDADACIGCRYCVAACPFGIPKYDYDSPTGRIGKCELCRHLLPEGKYAACAEVCPTGATLFGKVSALKAEAHRRLALQEGAPTTWPRGNLDTADQPAWEGPAPRYVQHVYGEKEVGGTQMLKLAAVPFEQLGHKPLPERSFSSQSETLQHTLYGGLVLPLAVLGVMSWVARRNVKHDDETDSQDAHAGEKRHD</sequence>
<dbReference type="GO" id="GO:0051539">
    <property type="term" value="F:4 iron, 4 sulfur cluster binding"/>
    <property type="evidence" value="ECO:0007669"/>
    <property type="project" value="UniProtKB-KW"/>
</dbReference>
<dbReference type="PANTHER" id="PTHR43545:SF1">
    <property type="entry name" value="HYDROGENASE-2 OPERON PROTEIN HYBA"/>
    <property type="match status" value="1"/>
</dbReference>
<dbReference type="CDD" id="cd10561">
    <property type="entry name" value="HybA_like"/>
    <property type="match status" value="1"/>
</dbReference>
<comment type="subcellular location">
    <subcellularLocation>
        <location evidence="1">Cell envelope</location>
    </subcellularLocation>
</comment>
<dbReference type="NCBIfam" id="NF008134">
    <property type="entry name" value="PRK10882.1"/>
    <property type="match status" value="1"/>
</dbReference>
<evidence type="ECO:0000256" key="5">
    <source>
        <dbReference type="ARBA" id="ARBA00023004"/>
    </source>
</evidence>
<keyword evidence="3" id="KW-0479">Metal-binding</keyword>
<keyword evidence="9" id="KW-1185">Reference proteome</keyword>
<keyword evidence="2" id="KW-0004">4Fe-4S</keyword>
<dbReference type="InterPro" id="IPR051555">
    <property type="entry name" value="FDH_Electron_Transfer_Unit"/>
</dbReference>
<dbReference type="InterPro" id="IPR006311">
    <property type="entry name" value="TAT_signal"/>
</dbReference>
<dbReference type="AlphaFoldDB" id="N6ZLI0"/>
<keyword evidence="6" id="KW-0411">Iron-sulfur</keyword>
<dbReference type="Gene3D" id="3.30.70.20">
    <property type="match status" value="2"/>
</dbReference>
<feature type="domain" description="4Fe-4S ferredoxin-type" evidence="7">
    <location>
        <begin position="140"/>
        <end position="169"/>
    </location>
</feature>
<dbReference type="OrthoDB" id="9779457at2"/>
<proteinExistence type="predicted"/>
<comment type="caution">
    <text evidence="8">The sequence shown here is derived from an EMBL/GenBank/DDBJ whole genome shotgun (WGS) entry which is preliminary data.</text>
</comment>
<protein>
    <submittedName>
        <fullName evidence="8">Hydrogenase 2 protein HybA</fullName>
    </submittedName>
</protein>
<evidence type="ECO:0000313" key="9">
    <source>
        <dbReference type="Proteomes" id="UP000013047"/>
    </source>
</evidence>
<dbReference type="PROSITE" id="PS00198">
    <property type="entry name" value="4FE4S_FER_1"/>
    <property type="match status" value="1"/>
</dbReference>
<evidence type="ECO:0000313" key="8">
    <source>
        <dbReference type="EMBL" id="ENO95188.1"/>
    </source>
</evidence>
<evidence type="ECO:0000256" key="1">
    <source>
        <dbReference type="ARBA" id="ARBA00004196"/>
    </source>
</evidence>
<dbReference type="Proteomes" id="UP000013047">
    <property type="component" value="Unassembled WGS sequence"/>
</dbReference>
<dbReference type="PROSITE" id="PS51318">
    <property type="entry name" value="TAT"/>
    <property type="match status" value="1"/>
</dbReference>